<dbReference type="InterPro" id="IPR036812">
    <property type="entry name" value="NAD(P)_OxRdtase_dom_sf"/>
</dbReference>
<evidence type="ECO:0000256" key="1">
    <source>
        <dbReference type="ARBA" id="ARBA00007905"/>
    </source>
</evidence>
<comment type="caution">
    <text evidence="8">The sequence shown here is derived from an EMBL/GenBank/DDBJ whole genome shotgun (WGS) entry which is preliminary data.</text>
</comment>
<keyword evidence="2" id="KW-0521">NADP</keyword>
<feature type="site" description="Lowers pKa of active site Tyr" evidence="6">
    <location>
        <position position="78"/>
    </location>
</feature>
<keyword evidence="3" id="KW-0560">Oxidoreductase</keyword>
<name>A0A427YQJ6_9TREE</name>
<dbReference type="GO" id="GO:0016616">
    <property type="term" value="F:oxidoreductase activity, acting on the CH-OH group of donors, NAD or NADP as acceptor"/>
    <property type="evidence" value="ECO:0007669"/>
    <property type="project" value="UniProtKB-ARBA"/>
</dbReference>
<evidence type="ECO:0000256" key="5">
    <source>
        <dbReference type="PIRSR" id="PIRSR000097-2"/>
    </source>
</evidence>
<feature type="active site" description="Proton donor" evidence="4">
    <location>
        <position position="53"/>
    </location>
</feature>
<dbReference type="PIRSF" id="PIRSF000097">
    <property type="entry name" value="AKR"/>
    <property type="match status" value="1"/>
</dbReference>
<dbReference type="InterPro" id="IPR023210">
    <property type="entry name" value="NADP_OxRdtase_dom"/>
</dbReference>
<evidence type="ECO:0000313" key="9">
    <source>
        <dbReference type="Proteomes" id="UP000279259"/>
    </source>
</evidence>
<dbReference type="AlphaFoldDB" id="A0A427YQJ6"/>
<reference evidence="8 9" key="1">
    <citation type="submission" date="2018-11" db="EMBL/GenBank/DDBJ databases">
        <title>Genome sequence of Saitozyma podzolica DSM 27192.</title>
        <authorList>
            <person name="Aliyu H."/>
            <person name="Gorte O."/>
            <person name="Ochsenreither K."/>
        </authorList>
    </citation>
    <scope>NUCLEOTIDE SEQUENCE [LARGE SCALE GENOMIC DNA]</scope>
    <source>
        <strain evidence="8 9">DSM 27192</strain>
    </source>
</reference>
<proteinExistence type="inferred from homology"/>
<dbReference type="PANTHER" id="PTHR43827">
    <property type="entry name" value="2,5-DIKETO-D-GLUCONIC ACID REDUCTASE"/>
    <property type="match status" value="1"/>
</dbReference>
<feature type="binding site" evidence="5">
    <location>
        <position position="108"/>
    </location>
    <ligand>
        <name>substrate</name>
    </ligand>
</feature>
<gene>
    <name evidence="8" type="ORF">EHS25_007740</name>
</gene>
<comment type="similarity">
    <text evidence="1">Belongs to the aldo/keto reductase family.</text>
</comment>
<dbReference type="OrthoDB" id="416253at2759"/>
<dbReference type="Pfam" id="PF00248">
    <property type="entry name" value="Aldo_ket_red"/>
    <property type="match status" value="1"/>
</dbReference>
<evidence type="ECO:0000259" key="7">
    <source>
        <dbReference type="Pfam" id="PF00248"/>
    </source>
</evidence>
<keyword evidence="9" id="KW-1185">Reference proteome</keyword>
<evidence type="ECO:0000256" key="3">
    <source>
        <dbReference type="ARBA" id="ARBA00023002"/>
    </source>
</evidence>
<dbReference type="Proteomes" id="UP000279259">
    <property type="component" value="Unassembled WGS sequence"/>
</dbReference>
<feature type="domain" description="NADP-dependent oxidoreductase" evidence="7">
    <location>
        <begin position="39"/>
        <end position="269"/>
    </location>
</feature>
<accession>A0A427YQJ6</accession>
<sequence length="295" mass="32261">MPRTIRLSDGKQIPALAWGNGSSGLLASGEMASSLGAIVLRAGITHIDTAQGYHTEAETGESLKASGLSRGDVWITTKETKTTPEDVKRSVEESIARLGSIPDLLLIHNPFVPEHGKIGEFWTYLEALVHDGTLKGCSLGFSNFRPKDIEEVMAVATIKPVCHQLEYHPYVLTHLEPVLALQEKYGIVTEAYGPLTPILRHPGGPLKPVLEKISQRLGVDAGTVLLLWTMQKGAVAVTTSTKPDNIKKLATLNSMEGLSQEDMEEIERVGKTVHFRHYKEHMTKDFPSPDLPDGK</sequence>
<evidence type="ECO:0000256" key="4">
    <source>
        <dbReference type="PIRSR" id="PIRSR000097-1"/>
    </source>
</evidence>
<protein>
    <recommendedName>
        <fullName evidence="7">NADP-dependent oxidoreductase domain-containing protein</fullName>
    </recommendedName>
</protein>
<dbReference type="Gene3D" id="3.20.20.100">
    <property type="entry name" value="NADP-dependent oxidoreductase domain"/>
    <property type="match status" value="1"/>
</dbReference>
<evidence type="ECO:0000313" key="8">
    <source>
        <dbReference type="EMBL" id="RSH93384.1"/>
    </source>
</evidence>
<dbReference type="STRING" id="1890683.A0A427YQJ6"/>
<dbReference type="PANTHER" id="PTHR43827:SF3">
    <property type="entry name" value="NADP-DEPENDENT OXIDOREDUCTASE DOMAIN-CONTAINING PROTEIN"/>
    <property type="match status" value="1"/>
</dbReference>
<evidence type="ECO:0000256" key="2">
    <source>
        <dbReference type="ARBA" id="ARBA00022857"/>
    </source>
</evidence>
<evidence type="ECO:0000256" key="6">
    <source>
        <dbReference type="PIRSR" id="PIRSR000097-3"/>
    </source>
</evidence>
<dbReference type="EMBL" id="RSCD01000004">
    <property type="protein sequence ID" value="RSH93384.1"/>
    <property type="molecule type" value="Genomic_DNA"/>
</dbReference>
<dbReference type="SUPFAM" id="SSF51430">
    <property type="entry name" value="NAD(P)-linked oxidoreductase"/>
    <property type="match status" value="1"/>
</dbReference>
<dbReference type="InterPro" id="IPR020471">
    <property type="entry name" value="AKR"/>
</dbReference>
<organism evidence="8 9">
    <name type="scientific">Saitozyma podzolica</name>
    <dbReference type="NCBI Taxonomy" id="1890683"/>
    <lineage>
        <taxon>Eukaryota</taxon>
        <taxon>Fungi</taxon>
        <taxon>Dikarya</taxon>
        <taxon>Basidiomycota</taxon>
        <taxon>Agaricomycotina</taxon>
        <taxon>Tremellomycetes</taxon>
        <taxon>Tremellales</taxon>
        <taxon>Trimorphomycetaceae</taxon>
        <taxon>Saitozyma</taxon>
    </lineage>
</organism>